<feature type="domain" description="Lipid/polyisoprenoid-binding YceI-like" evidence="2">
    <location>
        <begin position="14"/>
        <end position="183"/>
    </location>
</feature>
<evidence type="ECO:0000313" key="3">
    <source>
        <dbReference type="EMBL" id="NYD38862.1"/>
    </source>
</evidence>
<comment type="caution">
    <text evidence="3">The sequence shown here is derived from an EMBL/GenBank/DDBJ whole genome shotgun (WGS) entry which is preliminary data.</text>
</comment>
<accession>A0A7Y9E0K8</accession>
<dbReference type="AlphaFoldDB" id="A0A7Y9E0K8"/>
<dbReference type="SMART" id="SM00867">
    <property type="entry name" value="YceI"/>
    <property type="match status" value="1"/>
</dbReference>
<dbReference type="PANTHER" id="PTHR34406">
    <property type="entry name" value="PROTEIN YCEI"/>
    <property type="match status" value="1"/>
</dbReference>
<dbReference type="Proteomes" id="UP000535890">
    <property type="component" value="Unassembled WGS sequence"/>
</dbReference>
<dbReference type="Gene3D" id="2.40.128.110">
    <property type="entry name" value="Lipid/polyisoprenoid-binding, YceI-like"/>
    <property type="match status" value="1"/>
</dbReference>
<evidence type="ECO:0000313" key="4">
    <source>
        <dbReference type="Proteomes" id="UP000535890"/>
    </source>
</evidence>
<protein>
    <submittedName>
        <fullName evidence="3">Polyisoprenoid-binding protein YceI</fullName>
    </submittedName>
</protein>
<evidence type="ECO:0000259" key="2">
    <source>
        <dbReference type="SMART" id="SM00867"/>
    </source>
</evidence>
<dbReference type="RefSeq" id="WP_179796250.1">
    <property type="nucleotide sequence ID" value="NZ_BAABHP010000019.1"/>
</dbReference>
<dbReference type="InterPro" id="IPR036761">
    <property type="entry name" value="TTHA0802/YceI-like_sf"/>
</dbReference>
<keyword evidence="4" id="KW-1185">Reference proteome</keyword>
<sequence length="186" mass="19997">MTETTAPQLTLAGSYQIDPAHSRIGFTARHAMVTKVRGSFGEFRGTAVIDEANPAASSTEIIIAAASFDSSQEQRDGHVKSGDFLNVEVYPEITFRSTAVEKAGDDVWRITGDLTIRDVTNSITIDFEQNGVAKDPFGNERAGFEGSTTINRKDYGITFNAALETGGVLVSDKVGLEFDISAIKQA</sequence>
<reference evidence="3 4" key="1">
    <citation type="submission" date="2020-07" db="EMBL/GenBank/DDBJ databases">
        <title>Sequencing the genomes of 1000 actinobacteria strains.</title>
        <authorList>
            <person name="Klenk H.-P."/>
        </authorList>
    </citation>
    <scope>NUCLEOTIDE SEQUENCE [LARGE SCALE GENOMIC DNA]</scope>
    <source>
        <strain evidence="3 4">DSM 45772</strain>
    </source>
</reference>
<evidence type="ECO:0000256" key="1">
    <source>
        <dbReference type="ARBA" id="ARBA00008812"/>
    </source>
</evidence>
<dbReference type="PANTHER" id="PTHR34406:SF1">
    <property type="entry name" value="PROTEIN YCEI"/>
    <property type="match status" value="1"/>
</dbReference>
<dbReference type="SUPFAM" id="SSF101874">
    <property type="entry name" value="YceI-like"/>
    <property type="match status" value="1"/>
</dbReference>
<name>A0A7Y9E0K8_9PSEU</name>
<comment type="similarity">
    <text evidence="1">Belongs to the UPF0312 family.</text>
</comment>
<proteinExistence type="inferred from homology"/>
<dbReference type="Pfam" id="PF04264">
    <property type="entry name" value="YceI"/>
    <property type="match status" value="1"/>
</dbReference>
<dbReference type="EMBL" id="JACCBN010000001">
    <property type="protein sequence ID" value="NYD38862.1"/>
    <property type="molecule type" value="Genomic_DNA"/>
</dbReference>
<gene>
    <name evidence="3" type="ORF">BJ983_004964</name>
</gene>
<organism evidence="3 4">
    <name type="scientific">Actinomycetospora corticicola</name>
    <dbReference type="NCBI Taxonomy" id="663602"/>
    <lineage>
        <taxon>Bacteria</taxon>
        <taxon>Bacillati</taxon>
        <taxon>Actinomycetota</taxon>
        <taxon>Actinomycetes</taxon>
        <taxon>Pseudonocardiales</taxon>
        <taxon>Pseudonocardiaceae</taxon>
        <taxon>Actinomycetospora</taxon>
    </lineage>
</organism>
<dbReference type="InterPro" id="IPR007372">
    <property type="entry name" value="Lipid/polyisoprenoid-bd_YceI"/>
</dbReference>